<evidence type="ECO:0000256" key="1">
    <source>
        <dbReference type="ARBA" id="ARBA00010390"/>
    </source>
</evidence>
<keyword evidence="3 5" id="KW-0195">Cyclin</keyword>
<keyword evidence="8" id="KW-1185">Reference proteome</keyword>
<dbReference type="AlphaFoldDB" id="A0A9J6CG37"/>
<evidence type="ECO:0000256" key="5">
    <source>
        <dbReference type="RuleBase" id="RU000383"/>
    </source>
</evidence>
<comment type="similarity">
    <text evidence="1">Belongs to the cyclin family. Cyclin-like FAM58 subfamily.</text>
</comment>
<dbReference type="InterPro" id="IPR006671">
    <property type="entry name" value="Cyclin_N"/>
</dbReference>
<evidence type="ECO:0000313" key="8">
    <source>
        <dbReference type="Proteomes" id="UP001107558"/>
    </source>
</evidence>
<name>A0A9J6CG37_POLVA</name>
<accession>A0A9J6CG37</accession>
<dbReference type="GO" id="GO:0006357">
    <property type="term" value="P:regulation of transcription by RNA polymerase II"/>
    <property type="evidence" value="ECO:0007669"/>
    <property type="project" value="InterPro"/>
</dbReference>
<evidence type="ECO:0000313" key="7">
    <source>
        <dbReference type="EMBL" id="KAG5680760.1"/>
    </source>
</evidence>
<dbReference type="PANTHER" id="PTHR10026">
    <property type="entry name" value="CYCLIN"/>
    <property type="match status" value="1"/>
</dbReference>
<dbReference type="SUPFAM" id="SSF47954">
    <property type="entry name" value="Cyclin-like"/>
    <property type="match status" value="2"/>
</dbReference>
<dbReference type="Gene3D" id="1.10.472.10">
    <property type="entry name" value="Cyclin-like"/>
    <property type="match status" value="2"/>
</dbReference>
<evidence type="ECO:0000256" key="2">
    <source>
        <dbReference type="ARBA" id="ARBA00019501"/>
    </source>
</evidence>
<proteinExistence type="inferred from homology"/>
<dbReference type="InterPro" id="IPR036915">
    <property type="entry name" value="Cyclin-like_sf"/>
</dbReference>
<dbReference type="InterPro" id="IPR048055">
    <property type="entry name" value="Cyclin-Q_first_cyclin_box"/>
</dbReference>
<dbReference type="GO" id="GO:0016538">
    <property type="term" value="F:cyclin-dependent protein serine/threonine kinase regulator activity"/>
    <property type="evidence" value="ECO:0007669"/>
    <property type="project" value="InterPro"/>
</dbReference>
<dbReference type="Pfam" id="PF00134">
    <property type="entry name" value="Cyclin_N"/>
    <property type="match status" value="1"/>
</dbReference>
<evidence type="ECO:0000256" key="4">
    <source>
        <dbReference type="ARBA" id="ARBA00032419"/>
    </source>
</evidence>
<dbReference type="InterPro" id="IPR043198">
    <property type="entry name" value="Cyclin/Ssn8"/>
</dbReference>
<dbReference type="CDD" id="cd20535">
    <property type="entry name" value="CYCLIN_CCNM_CCNQ_rpt2"/>
    <property type="match status" value="1"/>
</dbReference>
<dbReference type="OrthoDB" id="79090at2759"/>
<dbReference type="InterPro" id="IPR013763">
    <property type="entry name" value="Cyclin-like_dom"/>
</dbReference>
<gene>
    <name evidence="7" type="ORF">PVAND_010247</name>
</gene>
<evidence type="ECO:0000256" key="3">
    <source>
        <dbReference type="ARBA" id="ARBA00023127"/>
    </source>
</evidence>
<comment type="caution">
    <text evidence="7">The sequence shown here is derived from an EMBL/GenBank/DDBJ whole genome shotgun (WGS) entry which is preliminary data.</text>
</comment>
<feature type="domain" description="Cyclin-like" evidence="6">
    <location>
        <begin position="36"/>
        <end position="136"/>
    </location>
</feature>
<dbReference type="CDD" id="cd20534">
    <property type="entry name" value="CYCLIN_CCNM_CCNQ_rpt1"/>
    <property type="match status" value="1"/>
</dbReference>
<protein>
    <recommendedName>
        <fullName evidence="2">Cyclin-Q</fullName>
    </recommendedName>
    <alternativeName>
        <fullName evidence="4">Cyclin-related protein FAM58A</fullName>
    </alternativeName>
</protein>
<dbReference type="PIRSF" id="PIRSF028758">
    <property type="entry name" value="Cyclin, C/H/G types"/>
    <property type="match status" value="1"/>
</dbReference>
<dbReference type="EMBL" id="JADBJN010000001">
    <property type="protein sequence ID" value="KAG5680760.1"/>
    <property type="molecule type" value="Genomic_DNA"/>
</dbReference>
<dbReference type="SMART" id="SM00385">
    <property type="entry name" value="CYCLIN"/>
    <property type="match status" value="1"/>
</dbReference>
<dbReference type="Proteomes" id="UP001107558">
    <property type="component" value="Chromosome 1"/>
</dbReference>
<reference evidence="7" key="1">
    <citation type="submission" date="2021-03" db="EMBL/GenBank/DDBJ databases">
        <title>Chromosome level genome of the anhydrobiotic midge Polypedilum vanderplanki.</title>
        <authorList>
            <person name="Yoshida Y."/>
            <person name="Kikawada T."/>
            <person name="Gusev O."/>
        </authorList>
    </citation>
    <scope>NUCLEOTIDE SEQUENCE</scope>
    <source>
        <strain evidence="7">NIAS01</strain>
        <tissue evidence="7">Whole body or cell culture</tissue>
    </source>
</reference>
<organism evidence="7 8">
    <name type="scientific">Polypedilum vanderplanki</name>
    <name type="common">Sleeping chironomid midge</name>
    <dbReference type="NCBI Taxonomy" id="319348"/>
    <lineage>
        <taxon>Eukaryota</taxon>
        <taxon>Metazoa</taxon>
        <taxon>Ecdysozoa</taxon>
        <taxon>Arthropoda</taxon>
        <taxon>Hexapoda</taxon>
        <taxon>Insecta</taxon>
        <taxon>Pterygota</taxon>
        <taxon>Neoptera</taxon>
        <taxon>Endopterygota</taxon>
        <taxon>Diptera</taxon>
        <taxon>Nematocera</taxon>
        <taxon>Chironomoidea</taxon>
        <taxon>Chironomidae</taxon>
        <taxon>Chironominae</taxon>
        <taxon>Polypedilum</taxon>
        <taxon>Polypedilum</taxon>
    </lineage>
</organism>
<sequence>MNSYNNYVSYSFETTKPEKINYYKLYERNPTYAAIRFILECCQKLELKPSTFAHAATIFHRFHKNLERSDYDKFATATASIFLGSKVNENELRLKDLINVSQVTLNREEFFNEMTNNTWILSIRDTIVQCEMFIMRVLDFSPQTTLPHIYLLNYINTLENWLPDEIISQIPISKCAMSLLQDFFYNSNIVSYAPDEIALAVLVATFQIYGLKIPLIDDHDTWFKIFNPDMKIDLIWEIIDELLKVFEVEEGVQNLL</sequence>
<evidence type="ECO:0000259" key="6">
    <source>
        <dbReference type="SMART" id="SM00385"/>
    </source>
</evidence>
<dbReference type="InterPro" id="IPR048053">
    <property type="entry name" value="Cyclin-Q_second_cyclin_box"/>
</dbReference>